<dbReference type="PANTHER" id="PTHR30563:SF0">
    <property type="entry name" value="DNA RECOMBINATION PROTEIN RMUC"/>
    <property type="match status" value="1"/>
</dbReference>
<name>A0ABV8PVI7_9BACT</name>
<evidence type="ECO:0000256" key="2">
    <source>
        <dbReference type="ARBA" id="ARBA00009840"/>
    </source>
</evidence>
<comment type="similarity">
    <text evidence="2">Belongs to the RmuC family.</text>
</comment>
<evidence type="ECO:0000256" key="3">
    <source>
        <dbReference type="ARBA" id="ARBA00023054"/>
    </source>
</evidence>
<evidence type="ECO:0000313" key="6">
    <source>
        <dbReference type="EMBL" id="MFC4231336.1"/>
    </source>
</evidence>
<keyword evidence="7" id="KW-1185">Reference proteome</keyword>
<evidence type="ECO:0000256" key="1">
    <source>
        <dbReference type="ARBA" id="ARBA00003416"/>
    </source>
</evidence>
<evidence type="ECO:0000256" key="4">
    <source>
        <dbReference type="ARBA" id="ARBA00023172"/>
    </source>
</evidence>
<dbReference type="RefSeq" id="WP_379012744.1">
    <property type="nucleotide sequence ID" value="NZ_JBHSDC010000003.1"/>
</dbReference>
<evidence type="ECO:0000256" key="5">
    <source>
        <dbReference type="SAM" id="Coils"/>
    </source>
</evidence>
<reference evidence="7" key="1">
    <citation type="journal article" date="2019" name="Int. J. Syst. Evol. Microbiol.">
        <title>The Global Catalogue of Microorganisms (GCM) 10K type strain sequencing project: providing services to taxonomists for standard genome sequencing and annotation.</title>
        <authorList>
            <consortium name="The Broad Institute Genomics Platform"/>
            <consortium name="The Broad Institute Genome Sequencing Center for Infectious Disease"/>
            <person name="Wu L."/>
            <person name="Ma J."/>
        </authorList>
    </citation>
    <scope>NUCLEOTIDE SEQUENCE [LARGE SCALE GENOMIC DNA]</scope>
    <source>
        <strain evidence="7">CECT 8010</strain>
    </source>
</reference>
<dbReference type="EMBL" id="JBHSDC010000003">
    <property type="protein sequence ID" value="MFC4231336.1"/>
    <property type="molecule type" value="Genomic_DNA"/>
</dbReference>
<dbReference type="PANTHER" id="PTHR30563">
    <property type="entry name" value="DNA RECOMBINATION PROTEIN RMUC"/>
    <property type="match status" value="1"/>
</dbReference>
<sequence length="471" mass="53376">MEQYLFILAALVVGVVIGRLIKTVTTGARIAIQTNTIAQLQQQLQEQQQLSATLAAQITQQQNDATTFKTLYQTSSQALNELKLEKIQLSNDLLRLKAAQAQDAAVLRAEQEKLLMLRQDYEGMKTAQLAQFETLANTIMEKKTQQFSTQNGEQMKHLLEPLKTQLVDFKQKVEQTYDAESKERFALGKHIERLMDMSRLVSQEANNLTTALKGNVKQQGNWGEMILESILEHSGLTKNREYFTQDFIKDTAGNIIKDEQGRGLQPDVTICYPDQRKIIVDSKVSLLAWEAYIAANDVASQQQHLQDHIKSIRQHIDGLAKKDYPRYAKALDYVLLFIPIEPAFLEAVKQDNGLWKYAYDKKIMLVSPTNLLAVLKIIADLWKVELQNRNAIDIADKAGLLYNKFVSFVENLEDVGKKITAAQQSYDDAFKQLSTGRGNLVSKVEELKKMGANAQKNLPDRLLMELKIDET</sequence>
<evidence type="ECO:0000313" key="7">
    <source>
        <dbReference type="Proteomes" id="UP001595906"/>
    </source>
</evidence>
<gene>
    <name evidence="6" type="ORF">ACFOW1_05505</name>
</gene>
<keyword evidence="4" id="KW-0233">DNA recombination</keyword>
<feature type="coiled-coil region" evidence="5">
    <location>
        <begin position="30"/>
        <end position="99"/>
    </location>
</feature>
<organism evidence="6 7">
    <name type="scientific">Parasediminibacterium paludis</name>
    <dbReference type="NCBI Taxonomy" id="908966"/>
    <lineage>
        <taxon>Bacteria</taxon>
        <taxon>Pseudomonadati</taxon>
        <taxon>Bacteroidota</taxon>
        <taxon>Chitinophagia</taxon>
        <taxon>Chitinophagales</taxon>
        <taxon>Chitinophagaceae</taxon>
        <taxon>Parasediminibacterium</taxon>
    </lineage>
</organism>
<dbReference type="Pfam" id="PF02646">
    <property type="entry name" value="RmuC"/>
    <property type="match status" value="1"/>
</dbReference>
<accession>A0ABV8PVI7</accession>
<dbReference type="Proteomes" id="UP001595906">
    <property type="component" value="Unassembled WGS sequence"/>
</dbReference>
<keyword evidence="3 5" id="KW-0175">Coiled coil</keyword>
<protein>
    <submittedName>
        <fullName evidence="6">DNA recombination protein RmuC</fullName>
    </submittedName>
</protein>
<proteinExistence type="inferred from homology"/>
<dbReference type="InterPro" id="IPR003798">
    <property type="entry name" value="DNA_recombination_RmuC"/>
</dbReference>
<comment type="function">
    <text evidence="1">Involved in DNA recombination.</text>
</comment>
<comment type="caution">
    <text evidence="6">The sequence shown here is derived from an EMBL/GenBank/DDBJ whole genome shotgun (WGS) entry which is preliminary data.</text>
</comment>